<comment type="caution">
    <text evidence="2">The sequence shown here is derived from an EMBL/GenBank/DDBJ whole genome shotgun (WGS) entry which is preliminary data.</text>
</comment>
<sequence>MHSQAEHFFDDAVRTGRKNAVTMEMARRHCLNMTFTEFGGQGMAEAATGLPINTRQVGCLVAHGGASANLDWIAGEFYEQHCVGCSYRRPTGDVPNLATVMDERKEAAARAEEAERAETARRHRAWQQRAEHRRGVQASSDPAMASALDDIGVLDQEPGAQRDREACDGALRRLTALAERAPETFTAEVVALALDLVADVHVSELLTPLRHVARSRSEYAANVLRAALDTLRRGPVEEAGRCLTDLLTPCDADQCDGPVIRSLVYLAEPQSRRFGFHEGGTGDASALRVAAGAAPHAVATVLTGMLPAPRPSESLVVPPGVRSTPQVRRELETDRRAAAAAVQALAFTHPDVAGALAPSMLLNLGVDGDHHNDPAPIGTVQRSLATLLVLEVGDVPAQLERTGSTAGDTVRQRLFGVLEKASRLIDPEYRFRTASDPQLDESQQRTVFEYLLSTCLTRVGGDWGDDVRVPAATLIEQLTQTHPAWAHPQLAALLGAALTAIDTLEAANTTPAPLLATPEPALPELRFLERMSYRQSLASSIGRLLRALEHIATIDATAVCSAVIDTITDERDSQRGQIIVPRLLPLLGALGRRHGDHPGLLRMILPLLHTYVVDSDVASRSAALTAWADIGRAHQLPSSISDLLPALLTDPYLGVIDGVLDTALRLDWSTEDTASLLAYALSVCEHVDVARFPDIVKKAMAAASRLSRGNEALRIHTEQEILRRAADLDGYDLRDALSRDWLPQTATTPAMAQLRLRQVRDPRINDRLNTHDNLELGALLDCGPGLAGLSVEDLQAAALELGPHQVLGAAEYAEVAWRAARPGDAATIMNAVLEATPDEPAFTVHRALTSLIAAAAAFDAAAADVDDTDAAARALTQAAHALGTDSDARALADQARTRVMVRSLLTGHALVPATGTDEHDADQRRTHGGSDPAAALRARAARLRATADTLRGQSQEATATAAYVRCFARLCEVAAFLLTLDAAELDADTTQMTALTIAARRRAAAATTELEKRFTDADPLAGPLLAALKRAQALTDASGVADLLTDWAALPLPLVIAHGPRRTPFPSATAAADHELPDARPAEDQPAAAVVLASVDGRLITGPQVLRPSTVYELRLDVRTGPWPDWAETLEAELLSHFTPNEAETPTYLWPRLPSGDGPVTLSATGTLILRFALPAGSPAPPFSVQLRWRGTRDGKPVTQSLDAAGHREIRFRPFDASRDFLTSFPVFDERLLALYENLHRAGYDEDQLQAFCRLFTAICRTGLTMTWNKQYKRGSHVTERKFHDDLYKELQAEPELGGRLERGSPLALGYLDVRHDGITAELKVERNTPVTRERAPKYMGQPTQYAAADGARLSILCILDMSRKASPVGVPENYLFTLQPALHGLTNPEAPSLVAAIVVNGNLPTPSSWSRRKTPTLPSSSP</sequence>
<dbReference type="RefSeq" id="WP_190058239.1">
    <property type="nucleotide sequence ID" value="NZ_BMWH01000012.1"/>
</dbReference>
<feature type="region of interest" description="Disordered" evidence="1">
    <location>
        <begin position="912"/>
        <end position="932"/>
    </location>
</feature>
<dbReference type="SUPFAM" id="SSF48371">
    <property type="entry name" value="ARM repeat"/>
    <property type="match status" value="1"/>
</dbReference>
<reference evidence="2" key="1">
    <citation type="journal article" date="2014" name="Int. J. Syst. Evol. Microbiol.">
        <title>Complete genome sequence of Corynebacterium casei LMG S-19264T (=DSM 44701T), isolated from a smear-ripened cheese.</title>
        <authorList>
            <consortium name="US DOE Joint Genome Institute (JGI-PGF)"/>
            <person name="Walter F."/>
            <person name="Albersmeier A."/>
            <person name="Kalinowski J."/>
            <person name="Ruckert C."/>
        </authorList>
    </citation>
    <scope>NUCLEOTIDE SEQUENCE</scope>
    <source>
        <strain evidence="2">JCM 5016</strain>
    </source>
</reference>
<proteinExistence type="predicted"/>
<name>A0A918RCU8_9ACTN</name>
<evidence type="ECO:0000313" key="3">
    <source>
        <dbReference type="Proteomes" id="UP000623010"/>
    </source>
</evidence>
<dbReference type="InterPro" id="IPR016024">
    <property type="entry name" value="ARM-type_fold"/>
</dbReference>
<protein>
    <submittedName>
        <fullName evidence="2">Uncharacterized protein</fullName>
    </submittedName>
</protein>
<feature type="compositionally biased region" description="Basic and acidic residues" evidence="1">
    <location>
        <begin position="916"/>
        <end position="925"/>
    </location>
</feature>
<evidence type="ECO:0000256" key="1">
    <source>
        <dbReference type="SAM" id="MobiDB-lite"/>
    </source>
</evidence>
<dbReference type="Proteomes" id="UP000623010">
    <property type="component" value="Unassembled WGS sequence"/>
</dbReference>
<evidence type="ECO:0000313" key="2">
    <source>
        <dbReference type="EMBL" id="GGZ92397.1"/>
    </source>
</evidence>
<reference evidence="2" key="2">
    <citation type="submission" date="2020-09" db="EMBL/GenBank/DDBJ databases">
        <authorList>
            <person name="Sun Q."/>
            <person name="Ohkuma M."/>
        </authorList>
    </citation>
    <scope>NUCLEOTIDE SEQUENCE</scope>
    <source>
        <strain evidence="2">JCM 5016</strain>
    </source>
</reference>
<accession>A0A918RCU8</accession>
<dbReference type="EMBL" id="BMWH01000012">
    <property type="protein sequence ID" value="GGZ92397.1"/>
    <property type="molecule type" value="Genomic_DNA"/>
</dbReference>
<organism evidence="2 3">
    <name type="scientific">Streptomyces echinoruber</name>
    <dbReference type="NCBI Taxonomy" id="68898"/>
    <lineage>
        <taxon>Bacteria</taxon>
        <taxon>Bacillati</taxon>
        <taxon>Actinomycetota</taxon>
        <taxon>Actinomycetes</taxon>
        <taxon>Kitasatosporales</taxon>
        <taxon>Streptomycetaceae</taxon>
        <taxon>Streptomyces</taxon>
    </lineage>
</organism>
<keyword evidence="3" id="KW-1185">Reference proteome</keyword>
<gene>
    <name evidence="2" type="ORF">GCM10010389_33810</name>
</gene>